<gene>
    <name evidence="1" type="ordered locus">ambt_00210</name>
</gene>
<sequence length="83" mass="9196">MDGFTPLSLSYQQQSTVLIEAAVEAHMKPSAAWMDSRRVSDEVNHYLSTMACFEGRALRSSETLYSMDAAAEAPCMGYPLPFQ</sequence>
<keyword evidence="2" id="KW-1185">Reference proteome</keyword>
<dbReference type="HOGENOM" id="CLU_2535203_0_0_6"/>
<proteinExistence type="predicted"/>
<accession>F5Z9Z0</accession>
<evidence type="ECO:0000313" key="2">
    <source>
        <dbReference type="Proteomes" id="UP000000683"/>
    </source>
</evidence>
<evidence type="ECO:0000313" key="1">
    <source>
        <dbReference type="EMBL" id="AEF01604.1"/>
    </source>
</evidence>
<reference evidence="1 2" key="1">
    <citation type="journal article" date="2011" name="J. Bacteriol.">
        <title>Complete genome sequence of the polycyclic aromatic hydrocarbon-degrading bacterium Alteromonas sp. strain SN2.</title>
        <authorList>
            <person name="Jin H.M."/>
            <person name="Jeong H."/>
            <person name="Moon E.J."/>
            <person name="Math R.K."/>
            <person name="Lee K."/>
            <person name="Kim H.J."/>
            <person name="Jeon C.O."/>
            <person name="Oh T.K."/>
            <person name="Kim J.F."/>
        </authorList>
    </citation>
    <scope>NUCLEOTIDE SEQUENCE [LARGE SCALE GENOMIC DNA]</scope>
    <source>
        <strain evidence="2">JCM 17741 / KACC 18427 / KCTC 11700BP / SN2</strain>
    </source>
</reference>
<dbReference type="KEGG" id="alt:ambt_00210"/>
<name>F5Z9Z0_ALTNA</name>
<dbReference type="EMBL" id="CP002339">
    <property type="protein sequence ID" value="AEF01604.1"/>
    <property type="molecule type" value="Genomic_DNA"/>
</dbReference>
<dbReference type="AlphaFoldDB" id="F5Z9Z0"/>
<organism evidence="1 2">
    <name type="scientific">Alteromonas naphthalenivorans</name>
    <dbReference type="NCBI Taxonomy" id="715451"/>
    <lineage>
        <taxon>Bacteria</taxon>
        <taxon>Pseudomonadati</taxon>
        <taxon>Pseudomonadota</taxon>
        <taxon>Gammaproteobacteria</taxon>
        <taxon>Alteromonadales</taxon>
        <taxon>Alteromonadaceae</taxon>
        <taxon>Alteromonas/Salinimonas group</taxon>
        <taxon>Alteromonas</taxon>
    </lineage>
</organism>
<dbReference type="Proteomes" id="UP000000683">
    <property type="component" value="Chromosome"/>
</dbReference>
<protein>
    <submittedName>
        <fullName evidence="1">Uncharacterized protein</fullName>
    </submittedName>
</protein>